<name>A0A8T0MIR0_PANVG</name>
<evidence type="ECO:0000259" key="2">
    <source>
        <dbReference type="SMART" id="SM00343"/>
    </source>
</evidence>
<evidence type="ECO:0000313" key="4">
    <source>
        <dbReference type="Proteomes" id="UP000823388"/>
    </source>
</evidence>
<sequence>MARNPPTPLPPTVPPPTLHSSSPTPAFTPSPAATHATTAGRSKAQRWNVDSPSSGESFGCAPHPSFRDLLLADAPSAVTSQAAVAPRQGSPPATRNSPHIGLRTKGRSSKAEVCHSCPKEVRRPNKGGWVTVESRRTRRDRCRLELRPLPRRPVPVDLRGRCFNCFSPSHRAAACCGKPRCFLCRALGHQSYSCPRRFSPPRTAPPHSPRLVWRPITSTAPAAGSPATMTAGAGASGEGRSRKRRWRRRSGRSQRTGRDSSAPSDGGACMDGDGTTREDSGGEASRGGSGCDAPRSPGQEPPLVGDAAPPLPRRVLDRSDSISQCEDVLARALVVSVIDGATDSLGADGAGLQWRKSDRHPKSSASRYAVVSLHPLLGRHPVAVEVDLVGIPAHAWEPATAQLLLSDYCWICALHPSTTDRRDVFRVAAWCSDPSLIPPEIVLEIVEPSPVFGSSAAVKRTLCYPIVISVSPYDLPLIPGNPPPPSPGDDNRHGHRRRRPSPSLWSSARRSLSSPPTNSGPVPVHARLGPTPVTSPTIWETGATTRL</sequence>
<dbReference type="InterPro" id="IPR053253">
    <property type="entry name" value="Sex_diff_modulator"/>
</dbReference>
<feature type="compositionally biased region" description="Pro residues" evidence="1">
    <location>
        <begin position="1"/>
        <end position="17"/>
    </location>
</feature>
<protein>
    <recommendedName>
        <fullName evidence="2">CCHC-type domain-containing protein</fullName>
    </recommendedName>
</protein>
<feature type="region of interest" description="Disordered" evidence="1">
    <location>
        <begin position="80"/>
        <end position="111"/>
    </location>
</feature>
<feature type="compositionally biased region" description="Low complexity" evidence="1">
    <location>
        <begin position="219"/>
        <end position="233"/>
    </location>
</feature>
<evidence type="ECO:0000313" key="3">
    <source>
        <dbReference type="EMBL" id="KAG2537271.1"/>
    </source>
</evidence>
<dbReference type="GO" id="GO:0008270">
    <property type="term" value="F:zinc ion binding"/>
    <property type="evidence" value="ECO:0007669"/>
    <property type="project" value="InterPro"/>
</dbReference>
<dbReference type="AlphaFoldDB" id="A0A8T0MIR0"/>
<feature type="compositionally biased region" description="Low complexity" evidence="1">
    <location>
        <begin position="18"/>
        <end position="39"/>
    </location>
</feature>
<keyword evidence="4" id="KW-1185">Reference proteome</keyword>
<dbReference type="PANTHER" id="PTHR33087">
    <property type="entry name" value="OS07G0539200 PROTEIN"/>
    <property type="match status" value="1"/>
</dbReference>
<dbReference type="EMBL" id="CM029054">
    <property type="protein sequence ID" value="KAG2537271.1"/>
    <property type="molecule type" value="Genomic_DNA"/>
</dbReference>
<gene>
    <name evidence="3" type="ORF">PVAP13_9NG257646</name>
</gene>
<dbReference type="SMART" id="SM00343">
    <property type="entry name" value="ZnF_C2HC"/>
    <property type="match status" value="2"/>
</dbReference>
<dbReference type="SUPFAM" id="SSF57756">
    <property type="entry name" value="Retrovirus zinc finger-like domains"/>
    <property type="match status" value="1"/>
</dbReference>
<feature type="compositionally biased region" description="Polar residues" evidence="1">
    <location>
        <begin position="532"/>
        <end position="547"/>
    </location>
</feature>
<dbReference type="PANTHER" id="PTHR33087:SF51">
    <property type="entry name" value="CCHC-TYPE DOMAIN-CONTAINING PROTEIN"/>
    <property type="match status" value="1"/>
</dbReference>
<comment type="caution">
    <text evidence="3">The sequence shown here is derived from an EMBL/GenBank/DDBJ whole genome shotgun (WGS) entry which is preliminary data.</text>
</comment>
<feature type="compositionally biased region" description="Basic residues" evidence="1">
    <location>
        <begin position="241"/>
        <end position="252"/>
    </location>
</feature>
<feature type="domain" description="CCHC-type" evidence="2">
    <location>
        <begin position="161"/>
        <end position="177"/>
    </location>
</feature>
<evidence type="ECO:0000256" key="1">
    <source>
        <dbReference type="SAM" id="MobiDB-lite"/>
    </source>
</evidence>
<dbReference type="InterPro" id="IPR036875">
    <property type="entry name" value="Znf_CCHC_sf"/>
</dbReference>
<feature type="region of interest" description="Disordered" evidence="1">
    <location>
        <begin position="219"/>
        <end position="314"/>
    </location>
</feature>
<feature type="region of interest" description="Disordered" evidence="1">
    <location>
        <begin position="1"/>
        <end position="61"/>
    </location>
</feature>
<feature type="compositionally biased region" description="Low complexity" evidence="1">
    <location>
        <begin position="501"/>
        <end position="516"/>
    </location>
</feature>
<dbReference type="Proteomes" id="UP000823388">
    <property type="component" value="Chromosome 9N"/>
</dbReference>
<accession>A0A8T0MIR0</accession>
<reference evidence="3" key="1">
    <citation type="submission" date="2020-05" db="EMBL/GenBank/DDBJ databases">
        <title>WGS assembly of Panicum virgatum.</title>
        <authorList>
            <person name="Lovell J.T."/>
            <person name="Jenkins J."/>
            <person name="Shu S."/>
            <person name="Juenger T.E."/>
            <person name="Schmutz J."/>
        </authorList>
    </citation>
    <scope>NUCLEOTIDE SEQUENCE</scope>
    <source>
        <strain evidence="3">AP13</strain>
    </source>
</reference>
<organism evidence="3 4">
    <name type="scientific">Panicum virgatum</name>
    <name type="common">Blackwell switchgrass</name>
    <dbReference type="NCBI Taxonomy" id="38727"/>
    <lineage>
        <taxon>Eukaryota</taxon>
        <taxon>Viridiplantae</taxon>
        <taxon>Streptophyta</taxon>
        <taxon>Embryophyta</taxon>
        <taxon>Tracheophyta</taxon>
        <taxon>Spermatophyta</taxon>
        <taxon>Magnoliopsida</taxon>
        <taxon>Liliopsida</taxon>
        <taxon>Poales</taxon>
        <taxon>Poaceae</taxon>
        <taxon>PACMAD clade</taxon>
        <taxon>Panicoideae</taxon>
        <taxon>Panicodae</taxon>
        <taxon>Paniceae</taxon>
        <taxon>Panicinae</taxon>
        <taxon>Panicum</taxon>
        <taxon>Panicum sect. Hiantes</taxon>
    </lineage>
</organism>
<feature type="domain" description="CCHC-type" evidence="2">
    <location>
        <begin position="180"/>
        <end position="196"/>
    </location>
</feature>
<dbReference type="InterPro" id="IPR001878">
    <property type="entry name" value="Znf_CCHC"/>
</dbReference>
<feature type="region of interest" description="Disordered" evidence="1">
    <location>
        <begin position="478"/>
        <end position="547"/>
    </location>
</feature>
<proteinExistence type="predicted"/>
<dbReference type="GO" id="GO:0003676">
    <property type="term" value="F:nucleic acid binding"/>
    <property type="evidence" value="ECO:0007669"/>
    <property type="project" value="InterPro"/>
</dbReference>